<dbReference type="Pfam" id="PF01063">
    <property type="entry name" value="Aminotran_4"/>
    <property type="match status" value="1"/>
</dbReference>
<dbReference type="Gene3D" id="3.20.10.10">
    <property type="entry name" value="D-amino Acid Aminotransferase, subunit A, domain 2"/>
    <property type="match status" value="1"/>
</dbReference>
<reference evidence="2" key="1">
    <citation type="submission" date="2022-05" db="EMBL/GenBank/DDBJ databases">
        <title>Corynebacterium sp. TA-R-1 sp. nov., isolated from human feces.</title>
        <authorList>
            <person name="Shamsuzzaman M."/>
            <person name="Dahal R.H."/>
        </authorList>
    </citation>
    <scope>NUCLEOTIDE SEQUENCE</scope>
    <source>
        <strain evidence="2">TA-R-1</strain>
    </source>
</reference>
<proteinExistence type="inferred from homology"/>
<dbReference type="Proteomes" id="UP001204000">
    <property type="component" value="Unassembled WGS sequence"/>
</dbReference>
<protein>
    <submittedName>
        <fullName evidence="2">Aminodeoxychorismate lyase</fullName>
        <ecNumber evidence="2">4.1.3.38</ecNumber>
    </submittedName>
</protein>
<dbReference type="NCBIfam" id="NF005886">
    <property type="entry name" value="PRK07849.1-1"/>
    <property type="match status" value="1"/>
</dbReference>
<dbReference type="RefSeq" id="WP_253578993.1">
    <property type="nucleotide sequence ID" value="NZ_JAMFTQ010000015.1"/>
</dbReference>
<sequence>MGQSLLPPEPVIYLVEPFGGPIRRQNPNMPHVFWDDAAVTRGDGVFETILVRGGRALNLDKHLARFTRSAAALALPEPDAQQWVKATEEAVADYCRERMLDDDPSLAPEAKCMWTMTRGRETTGVPTAWLTVRPVADDVLRQREEGVAVVTTPRGLSVAADVPWMAVEAKTLNYAASMAALRWARSQGYDDVIYTEPTDDGERVLEGATSSVVMVKKDQRLRTPAPGPGILPGTTQAALFDYASERGWKCKAKDIYLGELYKAESVWLVSSTRICARVTRLNDKKLPVPDNEAEIRELIAAAVGR</sequence>
<dbReference type="SUPFAM" id="SSF56752">
    <property type="entry name" value="D-aminoacid aminotransferase-like PLP-dependent enzymes"/>
    <property type="match status" value="1"/>
</dbReference>
<dbReference type="EC" id="4.1.3.38" evidence="2"/>
<dbReference type="InterPro" id="IPR043131">
    <property type="entry name" value="BCAT-like_N"/>
</dbReference>
<keyword evidence="2" id="KW-0456">Lyase</keyword>
<dbReference type="PANTHER" id="PTHR42743">
    <property type="entry name" value="AMINO-ACID AMINOTRANSFERASE"/>
    <property type="match status" value="1"/>
</dbReference>
<dbReference type="EMBL" id="JAMFTQ010000015">
    <property type="protein sequence ID" value="MCP1388413.1"/>
    <property type="molecule type" value="Genomic_DNA"/>
</dbReference>
<evidence type="ECO:0000313" key="2">
    <source>
        <dbReference type="EMBL" id="MCP1388413.1"/>
    </source>
</evidence>
<keyword evidence="3" id="KW-1185">Reference proteome</keyword>
<comment type="caution">
    <text evidence="2">The sequence shown here is derived from an EMBL/GenBank/DDBJ whole genome shotgun (WGS) entry which is preliminary data.</text>
</comment>
<dbReference type="InterPro" id="IPR001544">
    <property type="entry name" value="Aminotrans_IV"/>
</dbReference>
<dbReference type="InterPro" id="IPR043132">
    <property type="entry name" value="BCAT-like_C"/>
</dbReference>
<dbReference type="Gene3D" id="3.30.470.10">
    <property type="match status" value="1"/>
</dbReference>
<dbReference type="GO" id="GO:0008696">
    <property type="term" value="F:4-amino-4-deoxychorismate lyase activity"/>
    <property type="evidence" value="ECO:0007669"/>
    <property type="project" value="UniProtKB-EC"/>
</dbReference>
<name>A0ABT1G5X1_9CORY</name>
<organism evidence="2 3">
    <name type="scientific">Corynebacterium stercoris</name>
    <dbReference type="NCBI Taxonomy" id="2943490"/>
    <lineage>
        <taxon>Bacteria</taxon>
        <taxon>Bacillati</taxon>
        <taxon>Actinomycetota</taxon>
        <taxon>Actinomycetes</taxon>
        <taxon>Mycobacteriales</taxon>
        <taxon>Corynebacteriaceae</taxon>
        <taxon>Corynebacterium</taxon>
    </lineage>
</organism>
<gene>
    <name evidence="2" type="ORF">M5J20_09500</name>
</gene>
<comment type="similarity">
    <text evidence="1">Belongs to the class-IV pyridoxal-phosphate-dependent aminotransferase family.</text>
</comment>
<dbReference type="PANTHER" id="PTHR42743:SF11">
    <property type="entry name" value="AMINODEOXYCHORISMATE LYASE"/>
    <property type="match status" value="1"/>
</dbReference>
<dbReference type="CDD" id="cd00449">
    <property type="entry name" value="PLPDE_IV"/>
    <property type="match status" value="1"/>
</dbReference>
<dbReference type="InterPro" id="IPR036038">
    <property type="entry name" value="Aminotransferase-like"/>
</dbReference>
<accession>A0ABT1G5X1</accession>
<evidence type="ECO:0000256" key="1">
    <source>
        <dbReference type="ARBA" id="ARBA00009320"/>
    </source>
</evidence>
<dbReference type="InterPro" id="IPR050571">
    <property type="entry name" value="Class-IV_PLP-Dep_Aminotrnsfr"/>
</dbReference>
<evidence type="ECO:0000313" key="3">
    <source>
        <dbReference type="Proteomes" id="UP001204000"/>
    </source>
</evidence>